<dbReference type="SUPFAM" id="SSF54001">
    <property type="entry name" value="Cysteine proteinases"/>
    <property type="match status" value="1"/>
</dbReference>
<evidence type="ECO:0000313" key="3">
    <source>
        <dbReference type="Proteomes" id="UP000321337"/>
    </source>
</evidence>
<dbReference type="InterPro" id="IPR048930">
    <property type="entry name" value="Bact_transglu_N_2"/>
</dbReference>
<comment type="caution">
    <text evidence="2">The sequence shown here is derived from an EMBL/GenBank/DDBJ whole genome shotgun (WGS) entry which is preliminary data.</text>
</comment>
<reference evidence="2 3" key="1">
    <citation type="submission" date="2019-07" db="EMBL/GenBank/DDBJ databases">
        <title>Whole genome shotgun sequence of Thiobacillus plumbophilus NBRC 107929.</title>
        <authorList>
            <person name="Hosoyama A."/>
            <person name="Uohara A."/>
            <person name="Ohji S."/>
            <person name="Ichikawa N."/>
        </authorList>
    </citation>
    <scope>NUCLEOTIDE SEQUENCE [LARGE SCALE GENOMIC DNA]</scope>
    <source>
        <strain evidence="2 3">NBRC 107929</strain>
    </source>
</reference>
<evidence type="ECO:0000313" key="2">
    <source>
        <dbReference type="EMBL" id="GEP30879.1"/>
    </source>
</evidence>
<proteinExistence type="predicted"/>
<dbReference type="Proteomes" id="UP000321337">
    <property type="component" value="Unassembled WGS sequence"/>
</dbReference>
<dbReference type="AlphaFoldDB" id="A0A512L8T3"/>
<evidence type="ECO:0000259" key="1">
    <source>
        <dbReference type="SMART" id="SM00460"/>
    </source>
</evidence>
<sequence length="311" mass="34661">MQWNTIRPFTVLNENEASMIRLEFDIALNYEVTGAQSDFIFNIHAAQTGHQSVVNEQLYLSQPITPVIYTDSTYGTRYMRLQAVPGPLTIRYDATVDISHYVESPENLVEVPISQLPSEVLPYIYPSRYCQSDRLGKLVTWEFAHAQAGYRRVQAIQDWVRQRTSFLPGSSNSTTSATDTIIDQAGVCRDFAHLMIALCRAMNIPARFVTGIDYGADPKLGPTDFHAYVEVFLSNRWYSFDPSGISPPMGLVRLGTGRDAADASFATVFGSVKSFVPVINIEAIDDPANGFTLPRHCTEAMSTHAALVQYQ</sequence>
<dbReference type="SMART" id="SM00460">
    <property type="entry name" value="TGc"/>
    <property type="match status" value="1"/>
</dbReference>
<dbReference type="InterPro" id="IPR002931">
    <property type="entry name" value="Transglutaminase-like"/>
</dbReference>
<dbReference type="EMBL" id="BKAD01000020">
    <property type="protein sequence ID" value="GEP30879.1"/>
    <property type="molecule type" value="Genomic_DNA"/>
</dbReference>
<name>A0A512L8T3_9PROT</name>
<dbReference type="Pfam" id="PF01841">
    <property type="entry name" value="Transglut_core"/>
    <property type="match status" value="1"/>
</dbReference>
<dbReference type="InterPro" id="IPR038765">
    <property type="entry name" value="Papain-like_cys_pep_sf"/>
</dbReference>
<dbReference type="Gene3D" id="3.10.620.30">
    <property type="match status" value="1"/>
</dbReference>
<keyword evidence="3" id="KW-1185">Reference proteome</keyword>
<dbReference type="Gene3D" id="2.60.40.2250">
    <property type="match status" value="1"/>
</dbReference>
<accession>A0A512L8T3</accession>
<gene>
    <name evidence="2" type="ORF">TPL01_20170</name>
</gene>
<feature type="domain" description="Transglutaminase-like" evidence="1">
    <location>
        <begin position="180"/>
        <end position="244"/>
    </location>
</feature>
<dbReference type="PANTHER" id="PTHR33490">
    <property type="entry name" value="BLR5614 PROTEIN-RELATED"/>
    <property type="match status" value="1"/>
</dbReference>
<dbReference type="RefSeq" id="WP_223264567.1">
    <property type="nucleotide sequence ID" value="NZ_AP021884.1"/>
</dbReference>
<protein>
    <submittedName>
        <fullName evidence="2">Transglutaminase</fullName>
    </submittedName>
</protein>
<dbReference type="PANTHER" id="PTHR33490:SF12">
    <property type="entry name" value="BLL5557 PROTEIN"/>
    <property type="match status" value="1"/>
</dbReference>
<organism evidence="2 3">
    <name type="scientific">Sulfuriferula plumbiphila</name>
    <dbReference type="NCBI Taxonomy" id="171865"/>
    <lineage>
        <taxon>Bacteria</taxon>
        <taxon>Pseudomonadati</taxon>
        <taxon>Pseudomonadota</taxon>
        <taxon>Betaproteobacteria</taxon>
        <taxon>Nitrosomonadales</taxon>
        <taxon>Sulfuricellaceae</taxon>
        <taxon>Sulfuriferula</taxon>
    </lineage>
</organism>
<dbReference type="Pfam" id="PF21295">
    <property type="entry name" value="Bact_transglu_N_2"/>
    <property type="match status" value="1"/>
</dbReference>